<accession>A6DN23</accession>
<dbReference type="STRING" id="313628.LNTAR_07439"/>
<dbReference type="Proteomes" id="UP000004947">
    <property type="component" value="Unassembled WGS sequence"/>
</dbReference>
<evidence type="ECO:0000313" key="1">
    <source>
        <dbReference type="EMBL" id="EDM27059.1"/>
    </source>
</evidence>
<dbReference type="EMBL" id="ABCK01000012">
    <property type="protein sequence ID" value="EDM27059.1"/>
    <property type="molecule type" value="Genomic_DNA"/>
</dbReference>
<evidence type="ECO:0000313" key="2">
    <source>
        <dbReference type="Proteomes" id="UP000004947"/>
    </source>
</evidence>
<gene>
    <name evidence="1" type="ORF">LNTAR_07439</name>
</gene>
<dbReference type="AlphaFoldDB" id="A6DN23"/>
<proteinExistence type="predicted"/>
<protein>
    <submittedName>
        <fullName evidence="1">Uncharacterized protein</fullName>
    </submittedName>
</protein>
<reference evidence="1 2" key="1">
    <citation type="journal article" date="2010" name="J. Bacteriol.">
        <title>Genome sequence of Lentisphaera araneosa HTCC2155T, the type species of the order Lentisphaerales in the phylum Lentisphaerae.</title>
        <authorList>
            <person name="Thrash J.C."/>
            <person name="Cho J.C."/>
            <person name="Vergin K.L."/>
            <person name="Morris R.M."/>
            <person name="Giovannoni S.J."/>
        </authorList>
    </citation>
    <scope>NUCLEOTIDE SEQUENCE [LARGE SCALE GENOMIC DNA]</scope>
    <source>
        <strain evidence="1 2">HTCC2155</strain>
    </source>
</reference>
<comment type="caution">
    <text evidence="1">The sequence shown here is derived from an EMBL/GenBank/DDBJ whole genome shotgun (WGS) entry which is preliminary data.</text>
</comment>
<sequence>MAIPRACESDIECRTQAWALNYYESTIIHLMVYAILYRASSPRAVGPADNSMQRGLHELNGKGKYRALGPTEPKLNKV</sequence>
<keyword evidence="2" id="KW-1185">Reference proteome</keyword>
<organism evidence="1 2">
    <name type="scientific">Lentisphaera araneosa HTCC2155</name>
    <dbReference type="NCBI Taxonomy" id="313628"/>
    <lineage>
        <taxon>Bacteria</taxon>
        <taxon>Pseudomonadati</taxon>
        <taxon>Lentisphaerota</taxon>
        <taxon>Lentisphaeria</taxon>
        <taxon>Lentisphaerales</taxon>
        <taxon>Lentisphaeraceae</taxon>
        <taxon>Lentisphaera</taxon>
    </lineage>
</organism>
<name>A6DN23_9BACT</name>